<feature type="domain" description="Phospholipase/carboxylesterase/thioesterase" evidence="3">
    <location>
        <begin position="20"/>
        <end position="209"/>
    </location>
</feature>
<dbReference type="RefSeq" id="WP_135832828.1">
    <property type="nucleotide sequence ID" value="NZ_BMCK01000005.1"/>
</dbReference>
<keyword evidence="7" id="KW-1185">Reference proteome</keyword>
<dbReference type="PANTHER" id="PTHR10655">
    <property type="entry name" value="LYSOPHOSPHOLIPASE-RELATED"/>
    <property type="match status" value="1"/>
</dbReference>
<evidence type="ECO:0000313" key="5">
    <source>
        <dbReference type="EMBL" id="QCC77785.1"/>
    </source>
</evidence>
<dbReference type="InterPro" id="IPR003140">
    <property type="entry name" value="PLipase/COase/thioEstase"/>
</dbReference>
<dbReference type="KEGG" id="ndp:E2C04_12405"/>
<dbReference type="SUPFAM" id="SSF53474">
    <property type="entry name" value="alpha/beta-Hydrolases"/>
    <property type="match status" value="1"/>
</dbReference>
<reference evidence="5 6" key="1">
    <citation type="journal article" date="2008" name="Int. J. Syst. Evol. Microbiol.">
        <title>Nocardioides daphniae sp. nov., isolated from Daphnia cucullata (Crustacea: Cladocera).</title>
        <authorList>
            <person name="Toth E.M."/>
            <person name="Keki Z."/>
            <person name="Homonnay Z.G."/>
            <person name="Borsodi A.K."/>
            <person name="Marialigeti K."/>
            <person name="Schumann P."/>
        </authorList>
    </citation>
    <scope>NUCLEOTIDE SEQUENCE [LARGE SCALE GENOMIC DNA]</scope>
    <source>
        <strain evidence="5 6">JCM 16608</strain>
    </source>
</reference>
<protein>
    <submittedName>
        <fullName evidence="4 5">Esterase</fullName>
    </submittedName>
</protein>
<evidence type="ECO:0000313" key="4">
    <source>
        <dbReference type="EMBL" id="GGD28394.1"/>
    </source>
</evidence>
<dbReference type="EMBL" id="CP038462">
    <property type="protein sequence ID" value="QCC77785.1"/>
    <property type="molecule type" value="Genomic_DNA"/>
</dbReference>
<dbReference type="Gene3D" id="3.40.50.1820">
    <property type="entry name" value="alpha/beta hydrolase"/>
    <property type="match status" value="1"/>
</dbReference>
<reference evidence="4" key="5">
    <citation type="submission" date="2024-05" db="EMBL/GenBank/DDBJ databases">
        <authorList>
            <person name="Sun Q."/>
            <person name="Sedlacek I."/>
        </authorList>
    </citation>
    <scope>NUCLEOTIDE SEQUENCE</scope>
    <source>
        <strain evidence="4">CCM 7403</strain>
    </source>
</reference>
<dbReference type="Proteomes" id="UP000297025">
    <property type="component" value="Chromosome"/>
</dbReference>
<dbReference type="EMBL" id="BMCK01000005">
    <property type="protein sequence ID" value="GGD28394.1"/>
    <property type="molecule type" value="Genomic_DNA"/>
</dbReference>
<evidence type="ECO:0000259" key="3">
    <source>
        <dbReference type="Pfam" id="PF02230"/>
    </source>
</evidence>
<dbReference type="OrthoDB" id="822427at2"/>
<reference evidence="5" key="4">
    <citation type="submission" date="2019-03" db="EMBL/GenBank/DDBJ databases">
        <authorList>
            <person name="Huang Y."/>
        </authorList>
    </citation>
    <scope>NUCLEOTIDE SEQUENCE</scope>
    <source>
        <strain evidence="5">JCM 16608</strain>
    </source>
</reference>
<reference evidence="4" key="2">
    <citation type="journal article" date="2014" name="Int. J. Syst. Evol. Microbiol.">
        <title>Complete genome of a new Firmicutes species belonging to the dominant human colonic microbiota ('Ruminococcus bicirculans') reveals two chromosomes and a selective capacity to utilize plant glucans.</title>
        <authorList>
            <consortium name="NISC Comparative Sequencing Program"/>
            <person name="Wegmann U."/>
            <person name="Louis P."/>
            <person name="Goesmann A."/>
            <person name="Henrissat B."/>
            <person name="Duncan S.H."/>
            <person name="Flint H.J."/>
        </authorList>
    </citation>
    <scope>NUCLEOTIDE SEQUENCE</scope>
    <source>
        <strain evidence="4">CCM 7403</strain>
    </source>
</reference>
<keyword evidence="2" id="KW-0378">Hydrolase</keyword>
<evidence type="ECO:0000256" key="2">
    <source>
        <dbReference type="ARBA" id="ARBA00022801"/>
    </source>
</evidence>
<comment type="similarity">
    <text evidence="1">Belongs to the AB hydrolase superfamily. AB hydrolase 2 family.</text>
</comment>
<name>A0A4P7UEE9_9ACTN</name>
<dbReference type="PANTHER" id="PTHR10655:SF17">
    <property type="entry name" value="LYSOPHOSPHOLIPASE-LIKE PROTEIN 1"/>
    <property type="match status" value="1"/>
</dbReference>
<organism evidence="5 6">
    <name type="scientific">Nocardioides daphniae</name>
    <dbReference type="NCBI Taxonomy" id="402297"/>
    <lineage>
        <taxon>Bacteria</taxon>
        <taxon>Bacillati</taxon>
        <taxon>Actinomycetota</taxon>
        <taxon>Actinomycetes</taxon>
        <taxon>Propionibacteriales</taxon>
        <taxon>Nocardioidaceae</taxon>
        <taxon>Nocardioides</taxon>
    </lineage>
</organism>
<gene>
    <name evidence="5" type="ORF">E2C04_12405</name>
    <name evidence="4" type="ORF">GCM10007231_29920</name>
</gene>
<accession>A0A4P7UEE9</accession>
<dbReference type="Pfam" id="PF02230">
    <property type="entry name" value="Abhydrolase_2"/>
    <property type="match status" value="1"/>
</dbReference>
<sequence length="225" mass="23352">MTPLSTGSPFTPPVVATTHPDPAAPLVVLLHGRGSHEQEILGLAPHLPAGPEYAAVRAPIAEGGGYAWFANRGIGRPVAESLRSTMDWFGTWLDEVAPAGRPVVLVGFSGGAAFAGGLALDDPSRHAGVAVLHGTLPFDAGLSTDPGQLNGLPVFVAQGDADHVIPRELLGRTWDYLHTTSGATVTSQRHPGGHQLTTSTVEQLGDWITRVLSQVLGQAGPAPRP</sequence>
<dbReference type="InterPro" id="IPR029058">
    <property type="entry name" value="AB_hydrolase_fold"/>
</dbReference>
<evidence type="ECO:0000256" key="1">
    <source>
        <dbReference type="ARBA" id="ARBA00006499"/>
    </source>
</evidence>
<proteinExistence type="inferred from homology"/>
<evidence type="ECO:0000313" key="7">
    <source>
        <dbReference type="Proteomes" id="UP000630594"/>
    </source>
</evidence>
<dbReference type="Proteomes" id="UP000630594">
    <property type="component" value="Unassembled WGS sequence"/>
</dbReference>
<reference evidence="7" key="3">
    <citation type="journal article" date="2019" name="Int. J. Syst. Evol. Microbiol.">
        <title>The Global Catalogue of Microorganisms (GCM) 10K type strain sequencing project: providing services to taxonomists for standard genome sequencing and annotation.</title>
        <authorList>
            <consortium name="The Broad Institute Genomics Platform"/>
            <consortium name="The Broad Institute Genome Sequencing Center for Infectious Disease"/>
            <person name="Wu L."/>
            <person name="Ma J."/>
        </authorList>
    </citation>
    <scope>NUCLEOTIDE SEQUENCE [LARGE SCALE GENOMIC DNA]</scope>
    <source>
        <strain evidence="7">CCM 7403</strain>
    </source>
</reference>
<dbReference type="GO" id="GO:0016787">
    <property type="term" value="F:hydrolase activity"/>
    <property type="evidence" value="ECO:0007669"/>
    <property type="project" value="UniProtKB-KW"/>
</dbReference>
<evidence type="ECO:0000313" key="6">
    <source>
        <dbReference type="Proteomes" id="UP000297025"/>
    </source>
</evidence>
<dbReference type="InterPro" id="IPR050565">
    <property type="entry name" value="LYPA1-2/EST-like"/>
</dbReference>
<dbReference type="AlphaFoldDB" id="A0A4P7UEE9"/>